<dbReference type="InterPro" id="IPR041464">
    <property type="entry name" value="TubC_N"/>
</dbReference>
<evidence type="ECO:0000313" key="2">
    <source>
        <dbReference type="EMBL" id="MBR8132704.1"/>
    </source>
</evidence>
<dbReference type="Pfam" id="PF18563">
    <property type="entry name" value="TubC_N"/>
    <property type="match status" value="1"/>
</dbReference>
<dbReference type="RefSeq" id="WP_105786308.1">
    <property type="nucleotide sequence ID" value="NZ_CADERF010000029.1"/>
</dbReference>
<evidence type="ECO:0000313" key="3">
    <source>
        <dbReference type="Proteomes" id="UP000682266"/>
    </source>
</evidence>
<name>A0AA41ED17_9BURK</name>
<reference evidence="2" key="1">
    <citation type="submission" date="2021-04" db="EMBL/GenBank/DDBJ databases">
        <title>A collection of bacterial strains from the Burkholderia cepacia Research Laboratory and Repository.</title>
        <authorList>
            <person name="Lipuma J."/>
            <person name="Spilker T."/>
        </authorList>
    </citation>
    <scope>NUCLEOTIDE SEQUENCE</scope>
    <source>
        <strain evidence="2">AU36012</strain>
    </source>
</reference>
<dbReference type="Proteomes" id="UP000682266">
    <property type="component" value="Unassembled WGS sequence"/>
</dbReference>
<protein>
    <recommendedName>
        <fullName evidence="1">TubC N-terminal docking domain-containing protein</fullName>
    </recommendedName>
</protein>
<evidence type="ECO:0000259" key="1">
    <source>
        <dbReference type="Pfam" id="PF18563"/>
    </source>
</evidence>
<dbReference type="EMBL" id="JAGSVG010000031">
    <property type="protein sequence ID" value="MBR8132704.1"/>
    <property type="molecule type" value="Genomic_DNA"/>
</dbReference>
<dbReference type="Gene3D" id="1.10.10.1830">
    <property type="entry name" value="Non-ribosomal peptide synthase, adenylation domain"/>
    <property type="match status" value="1"/>
</dbReference>
<feature type="domain" description="TubC N-terminal docking" evidence="1">
    <location>
        <begin position="4"/>
        <end position="53"/>
    </location>
</feature>
<dbReference type="InterPro" id="IPR044894">
    <property type="entry name" value="TubC_N_sf"/>
</dbReference>
<comment type="caution">
    <text evidence="2">The sequence shown here is derived from an EMBL/GenBank/DDBJ whole genome shotgun (WGS) entry which is preliminary data.</text>
</comment>
<accession>A0AA41ED17</accession>
<proteinExistence type="predicted"/>
<organism evidence="2 3">
    <name type="scientific">Burkholderia ambifaria</name>
    <dbReference type="NCBI Taxonomy" id="152480"/>
    <lineage>
        <taxon>Bacteria</taxon>
        <taxon>Pseudomonadati</taxon>
        <taxon>Pseudomonadota</taxon>
        <taxon>Betaproteobacteria</taxon>
        <taxon>Burkholderiales</taxon>
        <taxon>Burkholderiaceae</taxon>
        <taxon>Burkholderia</taxon>
        <taxon>Burkholderia cepacia complex</taxon>
    </lineage>
</organism>
<gene>
    <name evidence="2" type="ORF">KDW93_27720</name>
</gene>
<sequence>MSSVAQILGKAESLGVRLRLDGEIVRMNGPKDARDAIRADVIAHKPEIVAHLRAATDDAEPIPADCVGALHDPDGGLYLPWGPRLSAQDVDQLRAEVISLIEQLAHVEGWASARRDDVLTRAIRGPLADLLPNLAYFRERLDAAHAEAAACAVLDRRT</sequence>
<dbReference type="AlphaFoldDB" id="A0AA41ED17"/>